<name>H0R5M6_9ACTN</name>
<protein>
    <submittedName>
        <fullName evidence="2">Mce family protein</fullName>
    </submittedName>
</protein>
<reference evidence="2 3" key="1">
    <citation type="submission" date="2011-12" db="EMBL/GenBank/DDBJ databases">
        <title>Whole genome shotgun sequence of Gordonia effusa NBRC 100432.</title>
        <authorList>
            <person name="Yoshida I."/>
            <person name="Takarada H."/>
            <person name="Hosoyama A."/>
            <person name="Tsuchikane K."/>
            <person name="Katsumata H."/>
            <person name="Yamazaki S."/>
            <person name="Fujita N."/>
        </authorList>
    </citation>
    <scope>NUCLEOTIDE SEQUENCE [LARGE SCALE GENOMIC DNA]</scope>
    <source>
        <strain evidence="2 3">NBRC 100432</strain>
    </source>
</reference>
<dbReference type="Pfam" id="PF02470">
    <property type="entry name" value="MlaD"/>
    <property type="match status" value="1"/>
</dbReference>
<dbReference type="PANTHER" id="PTHR33371:SF4">
    <property type="entry name" value="INTERMEMBRANE PHOSPHOLIPID TRANSPORT SYSTEM BINDING PROTEIN MLAD"/>
    <property type="match status" value="1"/>
</dbReference>
<sequence>MNRRIVLHTWMIRRLITVGLATLTLLVASGCSSAFSPERLPTPQSVHDGWPLTIEFTTVVNLPVSSKVTINGIRAGVVDSIRSEGSVAVVRLSVNDGYVVGKDAQVELRQDTLLGDTYVSISNPANAWSNRLAPGQKLTKDHVKPPVQVEDLMVSLANFLGSGSLPQLGNTFRKVNAQFPDRPAEVTRVMGPLVETLNAYANNTTALTSMLNSVAGLTTQLNEQRPMLETFMSPAGVMQVRGAMLGIKVIELFSMLDRGLTPLVPAVPLIDGLSGVVNTVIKPLLIPGWPNYHGQPANATALFNLLNDKLIPFFKNTPRLNIRQLAIDNGVSNAELAGQMVKAFRTIGMVP</sequence>
<dbReference type="eggNOG" id="COG1463">
    <property type="taxonomic scope" value="Bacteria"/>
</dbReference>
<accession>H0R5M6</accession>
<dbReference type="InterPro" id="IPR003399">
    <property type="entry name" value="Mce/MlaD"/>
</dbReference>
<evidence type="ECO:0000313" key="2">
    <source>
        <dbReference type="EMBL" id="GAB20377.1"/>
    </source>
</evidence>
<dbReference type="Proteomes" id="UP000035034">
    <property type="component" value="Unassembled WGS sequence"/>
</dbReference>
<evidence type="ECO:0000313" key="3">
    <source>
        <dbReference type="Proteomes" id="UP000035034"/>
    </source>
</evidence>
<dbReference type="EMBL" id="BAEH01000115">
    <property type="protein sequence ID" value="GAB20377.1"/>
    <property type="molecule type" value="Genomic_DNA"/>
</dbReference>
<comment type="caution">
    <text evidence="2">The sequence shown here is derived from an EMBL/GenBank/DDBJ whole genome shotgun (WGS) entry which is preliminary data.</text>
</comment>
<proteinExistence type="predicted"/>
<evidence type="ECO:0000259" key="1">
    <source>
        <dbReference type="Pfam" id="PF02470"/>
    </source>
</evidence>
<dbReference type="PANTHER" id="PTHR33371">
    <property type="entry name" value="INTERMEMBRANE PHOSPHOLIPID TRANSPORT SYSTEM BINDING PROTEIN MLAD-RELATED"/>
    <property type="match status" value="1"/>
</dbReference>
<dbReference type="AlphaFoldDB" id="H0R5M6"/>
<dbReference type="STRING" id="1077974.GOEFS_115_00170"/>
<dbReference type="InterPro" id="IPR052336">
    <property type="entry name" value="MlaD_Phospholipid_Transporter"/>
</dbReference>
<gene>
    <name evidence="2" type="primary">mceB</name>
    <name evidence="2" type="ORF">GOEFS_115_00170</name>
</gene>
<organism evidence="2 3">
    <name type="scientific">Gordonia effusa NBRC 100432</name>
    <dbReference type="NCBI Taxonomy" id="1077974"/>
    <lineage>
        <taxon>Bacteria</taxon>
        <taxon>Bacillati</taxon>
        <taxon>Actinomycetota</taxon>
        <taxon>Actinomycetes</taxon>
        <taxon>Mycobacteriales</taxon>
        <taxon>Gordoniaceae</taxon>
        <taxon>Gordonia</taxon>
    </lineage>
</organism>
<dbReference type="RefSeq" id="WP_007319712.1">
    <property type="nucleotide sequence ID" value="NZ_BAEH01000115.1"/>
</dbReference>
<dbReference type="PROSITE" id="PS51257">
    <property type="entry name" value="PROKAR_LIPOPROTEIN"/>
    <property type="match status" value="1"/>
</dbReference>
<feature type="domain" description="Mce/MlaD" evidence="1">
    <location>
        <begin position="49"/>
        <end position="122"/>
    </location>
</feature>
<keyword evidence="3" id="KW-1185">Reference proteome</keyword>